<dbReference type="Pfam" id="PF21445">
    <property type="entry name" value="ADDB_N"/>
    <property type="match status" value="1"/>
</dbReference>
<evidence type="ECO:0000259" key="1">
    <source>
        <dbReference type="Pfam" id="PF21445"/>
    </source>
</evidence>
<proteinExistence type="predicted"/>
<sequence length="91" mass="10775">EEDAQHEVFYLVPNHIKFEQEIQVLQKLRQLQTTTSDSITSTRLQVFSFYRLAWYYLQHTPFYSADVLSDAGAAMIFRKILVEAEEELQIF</sequence>
<dbReference type="RefSeq" id="WP_318243446.1">
    <property type="nucleotide sequence ID" value="NZ_JAUEQX010000072.1"/>
</dbReference>
<feature type="non-terminal residue" evidence="2">
    <location>
        <position position="1"/>
    </location>
</feature>
<gene>
    <name evidence="2" type="ORF">QWU01_28050</name>
</gene>
<evidence type="ECO:0000313" key="3">
    <source>
        <dbReference type="Proteomes" id="UP001276300"/>
    </source>
</evidence>
<feature type="non-terminal residue" evidence="2">
    <location>
        <position position="91"/>
    </location>
</feature>
<reference evidence="2" key="1">
    <citation type="journal article" date="2023" name="J Glob Antimicrob Resist">
        <title>Emergence of NDM-1 and KPC-3 carbapenemases in Kluyvera cryocrescens: Investigating genetic heterogeneity and acquisition routes of blaNDM-1 in Enterobacterales species in Portugal.</title>
        <authorList>
            <person name="Loiodice M."/>
            <person name="Ribeiro M."/>
            <person name="Peixe L."/>
            <person name="Novais A."/>
        </authorList>
    </citation>
    <scope>NUCLEOTIDE SEQUENCE</scope>
    <source>
        <strain evidence="2">K629</strain>
    </source>
</reference>
<dbReference type="InterPro" id="IPR027417">
    <property type="entry name" value="P-loop_NTPase"/>
</dbReference>
<dbReference type="Proteomes" id="UP001276300">
    <property type="component" value="Unassembled WGS sequence"/>
</dbReference>
<dbReference type="Gene3D" id="3.40.50.300">
    <property type="entry name" value="P-loop containing nucleotide triphosphate hydrolases"/>
    <property type="match status" value="1"/>
</dbReference>
<name>A0AAW9CEA1_KLUCR</name>
<dbReference type="InterPro" id="IPR049035">
    <property type="entry name" value="ADDB_N"/>
</dbReference>
<evidence type="ECO:0000313" key="2">
    <source>
        <dbReference type="EMBL" id="MDW3780636.1"/>
    </source>
</evidence>
<accession>A0AAW9CEA1</accession>
<protein>
    <recommendedName>
        <fullName evidence="1">ATP-dependent helicase/deoxyribonuclease subunit B N-terminal domain-containing protein</fullName>
    </recommendedName>
</protein>
<dbReference type="AlphaFoldDB" id="A0AAW9CEA1"/>
<comment type="caution">
    <text evidence="2">The sequence shown here is derived from an EMBL/GenBank/DDBJ whole genome shotgun (WGS) entry which is preliminary data.</text>
</comment>
<organism evidence="2 3">
    <name type="scientific">Kluyvera cryocrescens</name>
    <name type="common">Kluyvera citrophila</name>
    <dbReference type="NCBI Taxonomy" id="580"/>
    <lineage>
        <taxon>Bacteria</taxon>
        <taxon>Pseudomonadati</taxon>
        <taxon>Pseudomonadota</taxon>
        <taxon>Gammaproteobacteria</taxon>
        <taxon>Enterobacterales</taxon>
        <taxon>Enterobacteriaceae</taxon>
        <taxon>Kluyvera</taxon>
    </lineage>
</organism>
<feature type="domain" description="ATP-dependent helicase/deoxyribonuclease subunit B N-terminal" evidence="1">
    <location>
        <begin position="3"/>
        <end position="91"/>
    </location>
</feature>
<dbReference type="EMBL" id="JAUEQX010000072">
    <property type="protein sequence ID" value="MDW3780636.1"/>
    <property type="molecule type" value="Genomic_DNA"/>
</dbReference>